<dbReference type="PIRSF" id="PIRSF038991">
    <property type="entry name" value="Protein_AbrB"/>
    <property type="match status" value="1"/>
</dbReference>
<proteinExistence type="predicted"/>
<dbReference type="GO" id="GO:0016020">
    <property type="term" value="C:membrane"/>
    <property type="evidence" value="ECO:0007669"/>
    <property type="project" value="InterPro"/>
</dbReference>
<evidence type="ECO:0000313" key="3">
    <source>
        <dbReference type="EMBL" id="QIS21496.1"/>
    </source>
</evidence>
<feature type="transmembrane region" description="Helical" evidence="2">
    <location>
        <begin position="141"/>
        <end position="165"/>
    </location>
</feature>
<dbReference type="Pfam" id="PF05145">
    <property type="entry name" value="AbrB"/>
    <property type="match status" value="1"/>
</dbReference>
<dbReference type="AlphaFoldDB" id="A0A6G9Z8J4"/>
<name>A0A6G9Z8J4_9NOCA</name>
<feature type="transmembrane region" description="Helical" evidence="2">
    <location>
        <begin position="238"/>
        <end position="256"/>
    </location>
</feature>
<gene>
    <name evidence="3" type="ORF">F6W96_27330</name>
</gene>
<feature type="transmembrane region" description="Helical" evidence="2">
    <location>
        <begin position="114"/>
        <end position="135"/>
    </location>
</feature>
<evidence type="ECO:0000256" key="2">
    <source>
        <dbReference type="SAM" id="Phobius"/>
    </source>
</evidence>
<dbReference type="GO" id="GO:0010468">
    <property type="term" value="P:regulation of gene expression"/>
    <property type="evidence" value="ECO:0007669"/>
    <property type="project" value="InterPro"/>
</dbReference>
<dbReference type="Proteomes" id="UP000500953">
    <property type="component" value="Chromosome"/>
</dbReference>
<reference evidence="3 4" key="1">
    <citation type="journal article" date="2019" name="ACS Chem. Biol.">
        <title>Identification and Mobilization of a Cryptic Antibiotic Biosynthesis Gene Locus from a Human-Pathogenic Nocardia Isolate.</title>
        <authorList>
            <person name="Herisse M."/>
            <person name="Ishida K."/>
            <person name="Porter J.L."/>
            <person name="Howden B."/>
            <person name="Hertweck C."/>
            <person name="Stinear T.P."/>
            <person name="Pidot S.J."/>
        </authorList>
    </citation>
    <scope>NUCLEOTIDE SEQUENCE [LARGE SCALE GENOMIC DNA]</scope>
    <source>
        <strain evidence="3 4">AUSMDU00012715</strain>
    </source>
</reference>
<keyword evidence="2" id="KW-0812">Transmembrane</keyword>
<dbReference type="InterPro" id="IPR017516">
    <property type="entry name" value="AbrB_dup"/>
</dbReference>
<feature type="region of interest" description="Disordered" evidence="1">
    <location>
        <begin position="1"/>
        <end position="22"/>
    </location>
</feature>
<keyword evidence="2" id="KW-1133">Transmembrane helix</keyword>
<dbReference type="PANTHER" id="PTHR38457">
    <property type="entry name" value="REGULATOR ABRB-RELATED"/>
    <property type="match status" value="1"/>
</dbReference>
<dbReference type="PANTHER" id="PTHR38457:SF1">
    <property type="entry name" value="REGULATOR ABRB-RELATED"/>
    <property type="match status" value="1"/>
</dbReference>
<evidence type="ECO:0008006" key="5">
    <source>
        <dbReference type="Google" id="ProtNLM"/>
    </source>
</evidence>
<feature type="transmembrane region" description="Helical" evidence="2">
    <location>
        <begin position="211"/>
        <end position="231"/>
    </location>
</feature>
<protein>
    <recommendedName>
        <fullName evidence="5">AbrB family transcriptional regulator</fullName>
    </recommendedName>
</protein>
<dbReference type="InterPro" id="IPR007820">
    <property type="entry name" value="AbrB_fam"/>
</dbReference>
<feature type="transmembrane region" description="Helical" evidence="2">
    <location>
        <begin position="297"/>
        <end position="319"/>
    </location>
</feature>
<dbReference type="EMBL" id="CP046173">
    <property type="protein sequence ID" value="QIS21496.1"/>
    <property type="molecule type" value="Genomic_DNA"/>
</dbReference>
<accession>A0A6G9Z8J4</accession>
<dbReference type="NCBIfam" id="TIGR03082">
    <property type="entry name" value="Gneg_AbrB_dup"/>
    <property type="match status" value="1"/>
</dbReference>
<evidence type="ECO:0000313" key="4">
    <source>
        <dbReference type="Proteomes" id="UP000500953"/>
    </source>
</evidence>
<keyword evidence="2" id="KW-0472">Membrane</keyword>
<feature type="transmembrane region" description="Helical" evidence="2">
    <location>
        <begin position="354"/>
        <end position="376"/>
    </location>
</feature>
<organism evidence="3 4">
    <name type="scientific">Nocardia terpenica</name>
    <dbReference type="NCBI Taxonomy" id="455432"/>
    <lineage>
        <taxon>Bacteria</taxon>
        <taxon>Bacillati</taxon>
        <taxon>Actinomycetota</taxon>
        <taxon>Actinomycetes</taxon>
        <taxon>Mycobacteriales</taxon>
        <taxon>Nocardiaceae</taxon>
        <taxon>Nocardia</taxon>
    </lineage>
</organism>
<evidence type="ECO:0000256" key="1">
    <source>
        <dbReference type="SAM" id="MobiDB-lite"/>
    </source>
</evidence>
<sequence length="406" mass="41729">MSAGSTAATKRHPVEVGNHDTSANVDSGNGLHPLTRWTLCLALTLAVGVMLTGLGLAGGWLIAAMLAAGLTALGTGHVLVPNGRLVRLAQPVIGVLAALPLCELRGGTSVSYGGAALVAIVCTLTLSIGCGLLLARAAQGITPITGILSMIAGGASTVSTISDQLGGDQRFVSLSQYLRLIIVSATVPVVLPLLGSTAHHAGAPVDQRMPAVGLVVTVAIVAVAGPCAARMKIPAPHLLGPLLVALVVGMCMPAGLRPAVPDLMKNAAYIIIGLQAGGGFSRSAARRFARLLPHTVTCIAATIAGCFGMAVVLSTWYHIPLTEAYLAASPGGIYSVLAISHDIGAGPVVPTLQVLRMIVMLATAIALPCLLSRNWLWRRCVDIRHRLSPPSHRLDTRRGSVERAEP</sequence>
<feature type="transmembrane region" description="Helical" evidence="2">
    <location>
        <begin position="177"/>
        <end position="199"/>
    </location>
</feature>